<keyword evidence="5" id="KW-0699">rRNA-binding</keyword>
<feature type="domain" description="KOW" evidence="7">
    <location>
        <begin position="5"/>
        <end position="32"/>
    </location>
</feature>
<dbReference type="SMART" id="SM00739">
    <property type="entry name" value="KOW"/>
    <property type="match status" value="1"/>
</dbReference>
<dbReference type="InterPro" id="IPR041988">
    <property type="entry name" value="Ribosomal_uL24_KOW"/>
</dbReference>
<dbReference type="CDD" id="cd06089">
    <property type="entry name" value="KOW_RPL26"/>
    <property type="match status" value="1"/>
</dbReference>
<evidence type="ECO:0000313" key="9">
    <source>
        <dbReference type="Proteomes" id="UP001291687"/>
    </source>
</evidence>
<dbReference type="InterPro" id="IPR005825">
    <property type="entry name" value="Ribosomal_uL24_CS"/>
</dbReference>
<comment type="function">
    <text evidence="5">One of the proteins that surrounds the polypeptide exit tunnel on the outside of the subunit.</text>
</comment>
<keyword evidence="9" id="KW-1185">Reference proteome</keyword>
<comment type="function">
    <text evidence="5">One of two assembly initiator proteins, it binds directly to the 5'-end of the 23S rRNA, where it nucleates assembly of the 50S subunit.</text>
</comment>
<evidence type="ECO:0000256" key="5">
    <source>
        <dbReference type="HAMAP-Rule" id="MF_01326"/>
    </source>
</evidence>
<dbReference type="NCBIfam" id="TIGR01079">
    <property type="entry name" value="rplX_bact"/>
    <property type="match status" value="1"/>
</dbReference>
<dbReference type="InterPro" id="IPR014722">
    <property type="entry name" value="Rib_uL2_dom2"/>
</dbReference>
<dbReference type="GO" id="GO:0005840">
    <property type="term" value="C:ribosome"/>
    <property type="evidence" value="ECO:0007669"/>
    <property type="project" value="UniProtKB-KW"/>
</dbReference>
<evidence type="ECO:0000256" key="4">
    <source>
        <dbReference type="ARBA" id="ARBA00035206"/>
    </source>
</evidence>
<comment type="similarity">
    <text evidence="1 5 6">Belongs to the universal ribosomal protein uL24 family.</text>
</comment>
<dbReference type="Pfam" id="PF17136">
    <property type="entry name" value="ribosomal_L24"/>
    <property type="match status" value="1"/>
</dbReference>
<evidence type="ECO:0000313" key="8">
    <source>
        <dbReference type="EMBL" id="MEA0970168.1"/>
    </source>
</evidence>
<evidence type="ECO:0000256" key="1">
    <source>
        <dbReference type="ARBA" id="ARBA00010618"/>
    </source>
</evidence>
<name>A0ABU5NAI0_9RICK</name>
<dbReference type="InterPro" id="IPR003256">
    <property type="entry name" value="Ribosomal_uL24"/>
</dbReference>
<comment type="caution">
    <text evidence="8">The sequence shown here is derived from an EMBL/GenBank/DDBJ whole genome shotgun (WGS) entry which is preliminary data.</text>
</comment>
<comment type="subunit">
    <text evidence="5">Part of the 50S ribosomal subunit.</text>
</comment>
<gene>
    <name evidence="5" type="primary">rplX</name>
    <name evidence="8" type="ORF">Megvenef_00120</name>
</gene>
<proteinExistence type="inferred from homology"/>
<dbReference type="EMBL" id="JARJFB010000004">
    <property type="protein sequence ID" value="MEA0970168.1"/>
    <property type="molecule type" value="Genomic_DNA"/>
</dbReference>
<dbReference type="Gene3D" id="2.30.30.30">
    <property type="match status" value="1"/>
</dbReference>
<protein>
    <recommendedName>
        <fullName evidence="4 5">Large ribosomal subunit protein uL24</fullName>
    </recommendedName>
</protein>
<evidence type="ECO:0000256" key="2">
    <source>
        <dbReference type="ARBA" id="ARBA00022980"/>
    </source>
</evidence>
<sequence>MSKLKIKKGDTVKVITGKSKGKVGDVLKVFPSEKKLIVSGVNLAKKHTKATQTSEGGIVQKELPIHISNVSHIDPKTNEITKIGYKVLEGGKKVRFAKKSGEIISKEGK</sequence>
<dbReference type="SUPFAM" id="SSF50104">
    <property type="entry name" value="Translation proteins SH3-like domain"/>
    <property type="match status" value="1"/>
</dbReference>
<organism evidence="8 9">
    <name type="scientific">Candidatus Megaera venefica</name>
    <dbReference type="NCBI Taxonomy" id="2055910"/>
    <lineage>
        <taxon>Bacteria</taxon>
        <taxon>Pseudomonadati</taxon>
        <taxon>Pseudomonadota</taxon>
        <taxon>Alphaproteobacteria</taxon>
        <taxon>Rickettsiales</taxon>
        <taxon>Rickettsiaceae</taxon>
        <taxon>Candidatus Megaera</taxon>
    </lineage>
</organism>
<dbReference type="Pfam" id="PF00467">
    <property type="entry name" value="KOW"/>
    <property type="match status" value="1"/>
</dbReference>
<dbReference type="InterPro" id="IPR005824">
    <property type="entry name" value="KOW"/>
</dbReference>
<evidence type="ECO:0000259" key="7">
    <source>
        <dbReference type="SMART" id="SM00739"/>
    </source>
</evidence>
<dbReference type="HAMAP" id="MF_01326_B">
    <property type="entry name" value="Ribosomal_uL24_B"/>
    <property type="match status" value="1"/>
</dbReference>
<dbReference type="PROSITE" id="PS01108">
    <property type="entry name" value="RIBOSOMAL_L24"/>
    <property type="match status" value="1"/>
</dbReference>
<dbReference type="InterPro" id="IPR008991">
    <property type="entry name" value="Translation_prot_SH3-like_sf"/>
</dbReference>
<keyword evidence="2 5" id="KW-0689">Ribosomal protein</keyword>
<reference evidence="8 9" key="1">
    <citation type="submission" date="2023-03" db="EMBL/GenBank/DDBJ databases">
        <title>Host association and intracellularity evolved multiple times independently in the Rickettsiales.</title>
        <authorList>
            <person name="Castelli M."/>
            <person name="Nardi T."/>
            <person name="Gammuto L."/>
            <person name="Bellinzona G."/>
            <person name="Sabaneyeva E."/>
            <person name="Potekhin A."/>
            <person name="Serra V."/>
            <person name="Petroni G."/>
            <person name="Sassera D."/>
        </authorList>
    </citation>
    <scope>NUCLEOTIDE SEQUENCE [LARGE SCALE GENOMIC DNA]</scope>
    <source>
        <strain evidence="8 9">Sr 2-6</strain>
    </source>
</reference>
<keyword evidence="3 5" id="KW-0687">Ribonucleoprotein</keyword>
<evidence type="ECO:0000256" key="3">
    <source>
        <dbReference type="ARBA" id="ARBA00023274"/>
    </source>
</evidence>
<accession>A0ABU5NAI0</accession>
<dbReference type="PANTHER" id="PTHR12903">
    <property type="entry name" value="MITOCHONDRIAL RIBOSOMAL PROTEIN L24"/>
    <property type="match status" value="1"/>
</dbReference>
<keyword evidence="5" id="KW-0694">RNA-binding</keyword>
<dbReference type="Proteomes" id="UP001291687">
    <property type="component" value="Unassembled WGS sequence"/>
</dbReference>
<dbReference type="RefSeq" id="WP_322776075.1">
    <property type="nucleotide sequence ID" value="NZ_JARJFB010000004.1"/>
</dbReference>
<dbReference type="InterPro" id="IPR057264">
    <property type="entry name" value="Ribosomal_uL24_C"/>
</dbReference>
<evidence type="ECO:0000256" key="6">
    <source>
        <dbReference type="RuleBase" id="RU003477"/>
    </source>
</evidence>